<dbReference type="RefSeq" id="WP_189319951.1">
    <property type="nucleotide sequence ID" value="NZ_BMPQ01000001.1"/>
</dbReference>
<feature type="transmembrane region" description="Helical" evidence="1">
    <location>
        <begin position="38"/>
        <end position="57"/>
    </location>
</feature>
<dbReference type="AlphaFoldDB" id="A0A917QDM3"/>
<evidence type="ECO:0000313" key="3">
    <source>
        <dbReference type="Proteomes" id="UP000637788"/>
    </source>
</evidence>
<dbReference type="EMBL" id="BMPQ01000001">
    <property type="protein sequence ID" value="GGK45393.1"/>
    <property type="molecule type" value="Genomic_DNA"/>
</dbReference>
<keyword evidence="1" id="KW-0472">Membrane</keyword>
<feature type="transmembrane region" description="Helical" evidence="1">
    <location>
        <begin position="12"/>
        <end position="32"/>
    </location>
</feature>
<keyword evidence="1" id="KW-1133">Transmembrane helix</keyword>
<organism evidence="2 3">
    <name type="scientific">Streptomyces flaveus</name>
    <dbReference type="NCBI Taxonomy" id="66370"/>
    <lineage>
        <taxon>Bacteria</taxon>
        <taxon>Bacillati</taxon>
        <taxon>Actinomycetota</taxon>
        <taxon>Actinomycetes</taxon>
        <taxon>Kitasatosporales</taxon>
        <taxon>Streptomycetaceae</taxon>
        <taxon>Streptomyces</taxon>
        <taxon>Streptomyces aurantiacus group</taxon>
    </lineage>
</organism>
<name>A0A917QDM3_9ACTN</name>
<accession>A0A917QDM3</accession>
<proteinExistence type="predicted"/>
<keyword evidence="3" id="KW-1185">Reference proteome</keyword>
<keyword evidence="1" id="KW-0812">Transmembrane</keyword>
<protein>
    <submittedName>
        <fullName evidence="2">Uncharacterized protein</fullName>
    </submittedName>
</protein>
<reference evidence="2" key="1">
    <citation type="journal article" date="2014" name="Int. J. Syst. Evol. Microbiol.">
        <title>Complete genome sequence of Corynebacterium casei LMG S-19264T (=DSM 44701T), isolated from a smear-ripened cheese.</title>
        <authorList>
            <consortium name="US DOE Joint Genome Institute (JGI-PGF)"/>
            <person name="Walter F."/>
            <person name="Albersmeier A."/>
            <person name="Kalinowski J."/>
            <person name="Ruckert C."/>
        </authorList>
    </citation>
    <scope>NUCLEOTIDE SEQUENCE</scope>
    <source>
        <strain evidence="2">JCM 3035</strain>
    </source>
</reference>
<sequence>MNPAAKGIAIGSARLSMLVVAIAIISAPWIAGWTLSTFVIWNASFVTIFYAVNLLLLRTAARWDIRQQISQGEQVRLVVAVRRMVGRLPFSLLGDEFVVAFTDQRLLIQRRSTFTGRPRGALHLGEQVTFLQGKVLSIETESGVRIDALVQMAHRRDVAYWIRRWQDR</sequence>
<evidence type="ECO:0000256" key="1">
    <source>
        <dbReference type="SAM" id="Phobius"/>
    </source>
</evidence>
<evidence type="ECO:0000313" key="2">
    <source>
        <dbReference type="EMBL" id="GGK45393.1"/>
    </source>
</evidence>
<reference evidence="2" key="2">
    <citation type="submission" date="2020-09" db="EMBL/GenBank/DDBJ databases">
        <authorList>
            <person name="Sun Q."/>
            <person name="Ohkuma M."/>
        </authorList>
    </citation>
    <scope>NUCLEOTIDE SEQUENCE</scope>
    <source>
        <strain evidence="2">JCM 3035</strain>
    </source>
</reference>
<comment type="caution">
    <text evidence="2">The sequence shown here is derived from an EMBL/GenBank/DDBJ whole genome shotgun (WGS) entry which is preliminary data.</text>
</comment>
<gene>
    <name evidence="2" type="ORF">GCM10010094_01400</name>
</gene>
<dbReference type="Proteomes" id="UP000637788">
    <property type="component" value="Unassembled WGS sequence"/>
</dbReference>